<dbReference type="GO" id="GO:0000160">
    <property type="term" value="P:phosphorelay signal transduction system"/>
    <property type="evidence" value="ECO:0007669"/>
    <property type="project" value="InterPro"/>
</dbReference>
<dbReference type="InterPro" id="IPR016032">
    <property type="entry name" value="Sig_transdc_resp-reg_C-effctor"/>
</dbReference>
<dbReference type="AlphaFoldDB" id="A0A5J5IAV8"/>
<reference evidence="5 6" key="1">
    <citation type="submission" date="2019-09" db="EMBL/GenBank/DDBJ databases">
        <title>Draft genome sequence of Ginsengibacter sp. BR5-29.</title>
        <authorList>
            <person name="Im W.-T."/>
        </authorList>
    </citation>
    <scope>NUCLEOTIDE SEQUENCE [LARGE SCALE GENOMIC DNA]</scope>
    <source>
        <strain evidence="5 6">BR5-29</strain>
    </source>
</reference>
<comment type="caution">
    <text evidence="5">The sequence shown here is derived from an EMBL/GenBank/DDBJ whole genome shotgun (WGS) entry which is preliminary data.</text>
</comment>
<evidence type="ECO:0000259" key="3">
    <source>
        <dbReference type="PROSITE" id="PS50043"/>
    </source>
</evidence>
<dbReference type="GO" id="GO:0003677">
    <property type="term" value="F:DNA binding"/>
    <property type="evidence" value="ECO:0007669"/>
    <property type="project" value="UniProtKB-KW"/>
</dbReference>
<dbReference type="InterPro" id="IPR001789">
    <property type="entry name" value="Sig_transdc_resp-reg_receiver"/>
</dbReference>
<dbReference type="InterPro" id="IPR011006">
    <property type="entry name" value="CheY-like_superfamily"/>
</dbReference>
<comment type="caution">
    <text evidence="2">Lacks conserved residue(s) required for the propagation of feature annotation.</text>
</comment>
<dbReference type="PRINTS" id="PR00038">
    <property type="entry name" value="HTHLUXR"/>
</dbReference>
<keyword evidence="6" id="KW-1185">Reference proteome</keyword>
<accession>A0A5J5IAV8</accession>
<proteinExistence type="predicted"/>
<dbReference type="PANTHER" id="PTHR45566">
    <property type="entry name" value="HTH-TYPE TRANSCRIPTIONAL REGULATOR YHJB-RELATED"/>
    <property type="match status" value="1"/>
</dbReference>
<dbReference type="CDD" id="cd06170">
    <property type="entry name" value="LuxR_C_like"/>
    <property type="match status" value="1"/>
</dbReference>
<name>A0A5J5IAV8_9BACT</name>
<dbReference type="PROSITE" id="PS50043">
    <property type="entry name" value="HTH_LUXR_2"/>
    <property type="match status" value="1"/>
</dbReference>
<keyword evidence="1" id="KW-0238">DNA-binding</keyword>
<dbReference type="InterPro" id="IPR000792">
    <property type="entry name" value="Tscrpt_reg_LuxR_C"/>
</dbReference>
<dbReference type="InterPro" id="IPR051015">
    <property type="entry name" value="EvgA-like"/>
</dbReference>
<evidence type="ECO:0000256" key="2">
    <source>
        <dbReference type="PROSITE-ProRule" id="PRU00169"/>
    </source>
</evidence>
<dbReference type="SUPFAM" id="SSF52172">
    <property type="entry name" value="CheY-like"/>
    <property type="match status" value="1"/>
</dbReference>
<gene>
    <name evidence="5" type="ORF">FW778_22245</name>
</gene>
<dbReference type="GO" id="GO:0006355">
    <property type="term" value="P:regulation of DNA-templated transcription"/>
    <property type="evidence" value="ECO:0007669"/>
    <property type="project" value="InterPro"/>
</dbReference>
<dbReference type="PROSITE" id="PS50110">
    <property type="entry name" value="RESPONSE_REGULATORY"/>
    <property type="match status" value="1"/>
</dbReference>
<dbReference type="Pfam" id="PF00196">
    <property type="entry name" value="GerE"/>
    <property type="match status" value="1"/>
</dbReference>
<dbReference type="Gene3D" id="3.40.50.2300">
    <property type="match status" value="1"/>
</dbReference>
<evidence type="ECO:0000313" key="6">
    <source>
        <dbReference type="Proteomes" id="UP000326903"/>
    </source>
</evidence>
<dbReference type="Proteomes" id="UP000326903">
    <property type="component" value="Unassembled WGS sequence"/>
</dbReference>
<dbReference type="SUPFAM" id="SSF46894">
    <property type="entry name" value="C-terminal effector domain of the bipartite response regulators"/>
    <property type="match status" value="1"/>
</dbReference>
<dbReference type="SMART" id="SM00421">
    <property type="entry name" value="HTH_LUXR"/>
    <property type="match status" value="1"/>
</dbReference>
<evidence type="ECO:0000259" key="4">
    <source>
        <dbReference type="PROSITE" id="PS50110"/>
    </source>
</evidence>
<protein>
    <submittedName>
        <fullName evidence="5">Response regulator transcription factor</fullName>
    </submittedName>
</protein>
<dbReference type="EMBL" id="VYQF01000014">
    <property type="protein sequence ID" value="KAA9034560.1"/>
    <property type="molecule type" value="Genomic_DNA"/>
</dbReference>
<dbReference type="PANTHER" id="PTHR45566:SF2">
    <property type="entry name" value="NARL SUBFAMILY"/>
    <property type="match status" value="1"/>
</dbReference>
<organism evidence="5 6">
    <name type="scientific">Ginsengibacter hankyongi</name>
    <dbReference type="NCBI Taxonomy" id="2607284"/>
    <lineage>
        <taxon>Bacteria</taxon>
        <taxon>Pseudomonadati</taxon>
        <taxon>Bacteroidota</taxon>
        <taxon>Chitinophagia</taxon>
        <taxon>Chitinophagales</taxon>
        <taxon>Chitinophagaceae</taxon>
        <taxon>Ginsengibacter</taxon>
    </lineage>
</organism>
<feature type="domain" description="Response regulatory" evidence="4">
    <location>
        <begin position="7"/>
        <end position="123"/>
    </location>
</feature>
<dbReference type="RefSeq" id="WP_150417107.1">
    <property type="nucleotide sequence ID" value="NZ_VYQF01000014.1"/>
</dbReference>
<sequence length="234" mass="25846">MSSTSISVIIADAQTLTRNGLAKTLEPTKEIEIMAITGCISELTLLCNRHQPDVIIMSAAMPCVDNMKPYRYITDQFPHVPVIVLADDNDAETIVAMNTSGEFAWLYKSATEEKIVATILAVHKGTYKNELYNGYGTSAVNRALLDALTPREKEMLTYFGADLTAKEIAAIQNLSIRTIEGHKEKIKEKLRVKGSGLLAIYALLQNTYLPTLLYWTMLLFTNGNPDTILADITA</sequence>
<feature type="domain" description="HTH luxR-type" evidence="3">
    <location>
        <begin position="141"/>
        <end position="206"/>
    </location>
</feature>
<dbReference type="Pfam" id="PF00072">
    <property type="entry name" value="Response_reg"/>
    <property type="match status" value="1"/>
</dbReference>
<evidence type="ECO:0000256" key="1">
    <source>
        <dbReference type="ARBA" id="ARBA00023125"/>
    </source>
</evidence>
<evidence type="ECO:0000313" key="5">
    <source>
        <dbReference type="EMBL" id="KAA9034560.1"/>
    </source>
</evidence>